<dbReference type="PANTHER" id="PTHR10492">
    <property type="match status" value="1"/>
</dbReference>
<evidence type="ECO:0000259" key="1">
    <source>
        <dbReference type="Pfam" id="PF21530"/>
    </source>
</evidence>
<dbReference type="SUPFAM" id="SSF52540">
    <property type="entry name" value="P-loop containing nucleoside triphosphate hydrolases"/>
    <property type="match status" value="1"/>
</dbReference>
<dbReference type="AlphaFoldDB" id="A0A4Y2FNK6"/>
<dbReference type="InterPro" id="IPR049163">
    <property type="entry name" value="Pif1-like_2B_dom"/>
</dbReference>
<reference evidence="2 3" key="1">
    <citation type="journal article" date="2019" name="Sci. Rep.">
        <title>Orb-weaving spider Araneus ventricosus genome elucidates the spidroin gene catalogue.</title>
        <authorList>
            <person name="Kono N."/>
            <person name="Nakamura H."/>
            <person name="Ohtoshi R."/>
            <person name="Moran D.A.P."/>
            <person name="Shinohara A."/>
            <person name="Yoshida Y."/>
            <person name="Fujiwara M."/>
            <person name="Mori M."/>
            <person name="Tomita M."/>
            <person name="Arakawa K."/>
        </authorList>
    </citation>
    <scope>NUCLEOTIDE SEQUENCE [LARGE SCALE GENOMIC DNA]</scope>
</reference>
<accession>A0A4Y2FNK6</accession>
<comment type="caution">
    <text evidence="2">The sequence shown here is derived from an EMBL/GenBank/DDBJ whole genome shotgun (WGS) entry which is preliminary data.</text>
</comment>
<dbReference type="OrthoDB" id="6428367at2759"/>
<dbReference type="EMBL" id="BGPR01001004">
    <property type="protein sequence ID" value="GBM42763.1"/>
    <property type="molecule type" value="Genomic_DNA"/>
</dbReference>
<protein>
    <recommendedName>
        <fullName evidence="1">DNA helicase Pif1-like 2B domain-containing protein</fullName>
    </recommendedName>
</protein>
<organism evidence="2 3">
    <name type="scientific">Araneus ventricosus</name>
    <name type="common">Orbweaver spider</name>
    <name type="synonym">Epeira ventricosa</name>
    <dbReference type="NCBI Taxonomy" id="182803"/>
    <lineage>
        <taxon>Eukaryota</taxon>
        <taxon>Metazoa</taxon>
        <taxon>Ecdysozoa</taxon>
        <taxon>Arthropoda</taxon>
        <taxon>Chelicerata</taxon>
        <taxon>Arachnida</taxon>
        <taxon>Araneae</taxon>
        <taxon>Araneomorphae</taxon>
        <taxon>Entelegynae</taxon>
        <taxon>Araneoidea</taxon>
        <taxon>Araneidae</taxon>
        <taxon>Araneus</taxon>
    </lineage>
</organism>
<evidence type="ECO:0000313" key="2">
    <source>
        <dbReference type="EMBL" id="GBM42763.1"/>
    </source>
</evidence>
<sequence length="229" mass="25450">MSPRTGSIRKYQNSQSLMGVLPSLDSEQNLTLTSVGEVQLSTPPDKRNPPVLCTDPSLLISQMAFPSTTCKRFHIYVSLVSTFPTKEAVNYSTEFLNTLEPPGVPSNTLELKIGKPINVIKNLHTPSLCNGTRLCIKKLMPSIIEATTMTGHAAGENVFIPRIPIIPSDFPFQFKHLQFPVRLRFVVNINKTQGKSLKVVGLDLLNPCFSHDQLYVVVQELEKPIICTF</sequence>
<name>A0A4Y2FNK6_ARAVE</name>
<dbReference type="Proteomes" id="UP000499080">
    <property type="component" value="Unassembled WGS sequence"/>
</dbReference>
<proteinExistence type="predicted"/>
<dbReference type="Pfam" id="PF21530">
    <property type="entry name" value="Pif1_2B_dom"/>
    <property type="match status" value="1"/>
</dbReference>
<dbReference type="InterPro" id="IPR027417">
    <property type="entry name" value="P-loop_NTPase"/>
</dbReference>
<gene>
    <name evidence="2" type="ORF">AVEN_81588_1</name>
</gene>
<dbReference type="PANTHER" id="PTHR10492:SF90">
    <property type="entry name" value="ATP-DEPENDENT DNA HELICASE"/>
    <property type="match status" value="1"/>
</dbReference>
<evidence type="ECO:0000313" key="3">
    <source>
        <dbReference type="Proteomes" id="UP000499080"/>
    </source>
</evidence>
<keyword evidence="3" id="KW-1185">Reference proteome</keyword>
<feature type="domain" description="DNA helicase Pif1-like 2B" evidence="1">
    <location>
        <begin position="94"/>
        <end position="139"/>
    </location>
</feature>